<dbReference type="PANTHER" id="PTHR11532">
    <property type="entry name" value="PROTEASE M14 CARBOXYPEPTIDASE"/>
    <property type="match status" value="1"/>
</dbReference>
<comment type="caution">
    <text evidence="13">The sequence shown here is derived from an EMBL/GenBank/DDBJ whole genome shotgun (WGS) entry which is preliminary data.</text>
</comment>
<proteinExistence type="inferred from homology"/>
<dbReference type="Pfam" id="PF00246">
    <property type="entry name" value="Peptidase_M14"/>
    <property type="match status" value="1"/>
</dbReference>
<evidence type="ECO:0000256" key="7">
    <source>
        <dbReference type="ARBA" id="ARBA00022833"/>
    </source>
</evidence>
<keyword evidence="8" id="KW-0325">Glycoprotein</keyword>
<evidence type="ECO:0000313" key="13">
    <source>
        <dbReference type="EMBL" id="CAD5210609.1"/>
    </source>
</evidence>
<feature type="active site" description="Proton donor/acceptor" evidence="9">
    <location>
        <position position="345"/>
    </location>
</feature>
<dbReference type="InterPro" id="IPR000834">
    <property type="entry name" value="Peptidase_M14"/>
</dbReference>
<dbReference type="EMBL" id="CAJFCV020000001">
    <property type="protein sequence ID" value="CAG9086695.1"/>
    <property type="molecule type" value="Genomic_DNA"/>
</dbReference>
<dbReference type="InterPro" id="IPR050753">
    <property type="entry name" value="Peptidase_M14_domain"/>
</dbReference>
<dbReference type="InterPro" id="IPR057246">
    <property type="entry name" value="CARBOXYPEPT_ZN_1"/>
</dbReference>
<dbReference type="SMR" id="A0A7I8XM23"/>
<feature type="transmembrane region" description="Helical" evidence="10">
    <location>
        <begin position="997"/>
        <end position="1015"/>
    </location>
</feature>
<dbReference type="Pfam" id="PF13620">
    <property type="entry name" value="CarboxypepD_reg"/>
    <property type="match status" value="1"/>
</dbReference>
<keyword evidence="10" id="KW-0812">Transmembrane</keyword>
<keyword evidence="10" id="KW-1133">Transmembrane helix</keyword>
<dbReference type="FunFam" id="3.40.630.10:FF:000020">
    <property type="entry name" value="Carboxypeptidase D"/>
    <property type="match status" value="1"/>
</dbReference>
<feature type="chain" id="PRO_5036400139" evidence="11">
    <location>
        <begin position="20"/>
        <end position="1055"/>
    </location>
</feature>
<dbReference type="SMART" id="SM00631">
    <property type="entry name" value="Zn_pept"/>
    <property type="match status" value="1"/>
</dbReference>
<evidence type="ECO:0000259" key="12">
    <source>
        <dbReference type="PROSITE" id="PS52035"/>
    </source>
</evidence>
<evidence type="ECO:0000256" key="11">
    <source>
        <dbReference type="SAM" id="SignalP"/>
    </source>
</evidence>
<dbReference type="SUPFAM" id="SSF49464">
    <property type="entry name" value="Carboxypeptidase regulatory domain-like"/>
    <property type="match status" value="2"/>
</dbReference>
<dbReference type="GO" id="GO:0008270">
    <property type="term" value="F:zinc ion binding"/>
    <property type="evidence" value="ECO:0007669"/>
    <property type="project" value="InterPro"/>
</dbReference>
<dbReference type="InterPro" id="IPR008969">
    <property type="entry name" value="CarboxyPept-like_regulatory"/>
</dbReference>
<dbReference type="GO" id="GO:0016485">
    <property type="term" value="P:protein processing"/>
    <property type="evidence" value="ECO:0007669"/>
    <property type="project" value="TreeGrafter"/>
</dbReference>
<comment type="similarity">
    <text evidence="2 9">Belongs to the peptidase M14 family.</text>
</comment>
<dbReference type="SUPFAM" id="SSF53187">
    <property type="entry name" value="Zn-dependent exopeptidases"/>
    <property type="match status" value="1"/>
</dbReference>
<evidence type="ECO:0000256" key="8">
    <source>
        <dbReference type="ARBA" id="ARBA00023180"/>
    </source>
</evidence>
<gene>
    <name evidence="13" type="ORF">BXYJ_LOCUS2014</name>
</gene>
<keyword evidence="6" id="KW-0378">Hydrolase</keyword>
<name>A0A7I8XM23_BURXY</name>
<dbReference type="PROSITE" id="PS00133">
    <property type="entry name" value="CARBOXYPEPT_ZN_2"/>
    <property type="match status" value="1"/>
</dbReference>
<keyword evidence="7" id="KW-0862">Zinc</keyword>
<evidence type="ECO:0000256" key="9">
    <source>
        <dbReference type="PROSITE-ProRule" id="PRU01379"/>
    </source>
</evidence>
<dbReference type="CDD" id="cd11308">
    <property type="entry name" value="Peptidase_M14NE-CP-C_like"/>
    <property type="match status" value="1"/>
</dbReference>
<feature type="domain" description="Peptidase M14" evidence="12">
    <location>
        <begin position="78"/>
        <end position="375"/>
    </location>
</feature>
<evidence type="ECO:0000256" key="6">
    <source>
        <dbReference type="ARBA" id="ARBA00022801"/>
    </source>
</evidence>
<evidence type="ECO:0000256" key="3">
    <source>
        <dbReference type="ARBA" id="ARBA00022645"/>
    </source>
</evidence>
<dbReference type="Proteomes" id="UP000659654">
    <property type="component" value="Unassembled WGS sequence"/>
</dbReference>
<dbReference type="PROSITE" id="PS52035">
    <property type="entry name" value="PEPTIDASE_M14"/>
    <property type="match status" value="1"/>
</dbReference>
<organism evidence="13 14">
    <name type="scientific">Bursaphelenchus xylophilus</name>
    <name type="common">Pinewood nematode worm</name>
    <name type="synonym">Aphelenchoides xylophilus</name>
    <dbReference type="NCBI Taxonomy" id="6326"/>
    <lineage>
        <taxon>Eukaryota</taxon>
        <taxon>Metazoa</taxon>
        <taxon>Ecdysozoa</taxon>
        <taxon>Nematoda</taxon>
        <taxon>Chromadorea</taxon>
        <taxon>Rhabditida</taxon>
        <taxon>Tylenchina</taxon>
        <taxon>Tylenchomorpha</taxon>
        <taxon>Aphelenchoidea</taxon>
        <taxon>Aphelenchoididae</taxon>
        <taxon>Bursaphelenchus</taxon>
    </lineage>
</organism>
<dbReference type="CDD" id="cd03858">
    <property type="entry name" value="M14_CP_N-E_like"/>
    <property type="match status" value="1"/>
</dbReference>
<dbReference type="InterPro" id="IPR057247">
    <property type="entry name" value="CARBOXYPEPT_ZN_2"/>
</dbReference>
<dbReference type="Proteomes" id="UP000582659">
    <property type="component" value="Unassembled WGS sequence"/>
</dbReference>
<keyword evidence="5" id="KW-0479">Metal-binding</keyword>
<dbReference type="GO" id="GO:0004181">
    <property type="term" value="F:metallocarboxypeptidase activity"/>
    <property type="evidence" value="ECO:0007669"/>
    <property type="project" value="InterPro"/>
</dbReference>
<protein>
    <submittedName>
        <fullName evidence="13">(pine wood nematode) hypothetical protein</fullName>
    </submittedName>
</protein>
<evidence type="ECO:0000256" key="10">
    <source>
        <dbReference type="SAM" id="Phobius"/>
    </source>
</evidence>
<keyword evidence="14" id="KW-1185">Reference proteome</keyword>
<keyword evidence="3" id="KW-0121">Carboxypeptidase</keyword>
<keyword evidence="11" id="KW-0732">Signal</keyword>
<dbReference type="GO" id="GO:0005615">
    <property type="term" value="C:extracellular space"/>
    <property type="evidence" value="ECO:0007669"/>
    <property type="project" value="TreeGrafter"/>
</dbReference>
<dbReference type="AlphaFoldDB" id="A0A7I8XM23"/>
<evidence type="ECO:0000256" key="5">
    <source>
        <dbReference type="ARBA" id="ARBA00022723"/>
    </source>
</evidence>
<evidence type="ECO:0000256" key="1">
    <source>
        <dbReference type="ARBA" id="ARBA00001947"/>
    </source>
</evidence>
<comment type="cofactor">
    <cofactor evidence="1">
        <name>Zn(2+)</name>
        <dbReference type="ChEBI" id="CHEBI:29105"/>
    </cofactor>
</comment>
<dbReference type="Gene3D" id="2.60.40.1120">
    <property type="entry name" value="Carboxypeptidase-like, regulatory domain"/>
    <property type="match status" value="2"/>
</dbReference>
<keyword evidence="10" id="KW-0472">Membrane</keyword>
<sequence>MISITISLYLSTNLLLVSSINWDSDIVPTQQELENAKKDALSLYFGIKAEENQTLFRGWKEMKKVVGDFEDVPLKEQRNHNYKEMTVWLNKYANKFPFITKLHSIGQSVQGRELWVLIIGTNPREHELLKPEFKYVGNMHGNEVVGREALLYLIHILCENYGKNDYLTRMVNTTRIHIMPSMNPDGYEMDRPGDRVGYMGRANANGVDLNRNFPARHPEHADGSGGTELQPETVAVMSWLKSEPFILSANLHGGSLVANYPYDDSESGKDGIYTPSKDDKLFVEMSYNYARAHSNMYKTGRRCGLSEYGDAFYHGITNGAGWYVLTGGMQDWQYEHTNCMEITIEMGCFKFPTDEMMPKHWADHIYSLLSFMELVHQNVYGVVKDEDGQPIANATVEIIGGGQGKGVKTTGLGEYWRVLVPGNYTFRVTHPHHEAHEFNATVLPNKSTLHNITLEGTKCDSDDNFKLGTFIRGYGKIKLAIFGAGDPKTADGLREFSGESCQGTKLLAGLPAELKQRLQIIIVPSYSKADHLDYIRSLKPDAVLVLANGPAELITFNAGQTQPKSFNKKLFEQTVKKLFGDSECGPNDGSQLTASELASNINALGLNNAFEVGVGVGCNQSGGHFSSNLYSLIKDLGTTLKKDRVDEYSVIPSINPTDHFSPEEAELSTSIGLDRITEDASCQPKIIQHRDLKLRAFGNHKGPYTLVVAVEVKTEALLYHLGSRLCNETEDAKQTPEAHHVENVLRHSTVILLPEIPHTQINCHDYPTIAPFIPLFSEVLEVIPEIDYIVIMASGGVKVRYIETEKRITKESFGEELGHLYVENQDVMKQNDQDVCANDKRPGPVLAPFNWAVPTLAPRLKLPKSWRPMEALLVQTACCYEPRGVQHLFDENKKALFALLDKRVQGVTGVVSQGGGGPLGNATVTIRFLDLKDKEIGFSTVNSGYFHRSLLPGKYQLTVSHPGCDDSDPYEFEVKPSANTHLDLILYPKGTFRFRHFIAGSLSLVVLGLIFYLICGTRCRRRFYPEMDGFERVPLKDYASDDEEEEVLNFRPEKR</sequence>
<reference evidence="13" key="1">
    <citation type="submission" date="2020-09" db="EMBL/GenBank/DDBJ databases">
        <authorList>
            <person name="Kikuchi T."/>
        </authorList>
    </citation>
    <scope>NUCLEOTIDE SEQUENCE</scope>
    <source>
        <strain evidence="13">Ka4C1</strain>
    </source>
</reference>
<evidence type="ECO:0000313" key="14">
    <source>
        <dbReference type="Proteomes" id="UP000659654"/>
    </source>
</evidence>
<keyword evidence="4" id="KW-0645">Protease</keyword>
<evidence type="ECO:0000256" key="2">
    <source>
        <dbReference type="ARBA" id="ARBA00005988"/>
    </source>
</evidence>
<dbReference type="EMBL" id="CAJFDI010000001">
    <property type="protein sequence ID" value="CAD5210609.1"/>
    <property type="molecule type" value="Genomic_DNA"/>
</dbReference>
<dbReference type="PROSITE" id="PS00132">
    <property type="entry name" value="CARBOXYPEPT_ZN_1"/>
    <property type="match status" value="1"/>
</dbReference>
<dbReference type="PANTHER" id="PTHR11532:SF62">
    <property type="entry name" value="CARBOXYPEPTIDASE D"/>
    <property type="match status" value="1"/>
</dbReference>
<dbReference type="GO" id="GO:0006518">
    <property type="term" value="P:peptide metabolic process"/>
    <property type="evidence" value="ECO:0007669"/>
    <property type="project" value="TreeGrafter"/>
</dbReference>
<feature type="signal peptide" evidence="11">
    <location>
        <begin position="1"/>
        <end position="19"/>
    </location>
</feature>
<dbReference type="PRINTS" id="PR00765">
    <property type="entry name" value="CRBOXYPTASEA"/>
</dbReference>
<dbReference type="OrthoDB" id="10249045at2759"/>
<evidence type="ECO:0000256" key="4">
    <source>
        <dbReference type="ARBA" id="ARBA00022670"/>
    </source>
</evidence>
<dbReference type="Gene3D" id="3.40.630.10">
    <property type="entry name" value="Zn peptidases"/>
    <property type="match status" value="1"/>
</dbReference>
<accession>A0A7I8XM23</accession>